<dbReference type="Gene3D" id="3.10.105.10">
    <property type="entry name" value="Dipeptide-binding Protein, Domain 3"/>
    <property type="match status" value="1"/>
</dbReference>
<sequence>MGIKGKIAQPAKQDAGGEHKIFVLLQMGEYLMKKLLASTILVAGIVGFSGMASAAECGDVTIASMNWQSAEVLANLDRLILTEGYGCKAELISGDTVPTITSMIEKGEPDIAPEGWVDFLPDVVAQGTKEGKIVSVSKALSQGGVSGWWIPKYIADAHPDIKTIADALKHPELFPAPEEPGKGAVVNGPAGWGGTRVTTQFFKAYGGEKAGFVLVDSGTSAGLDGSIAKAYERKEGWMGFYWEPTALLGKYEMVKLGHGVPFDEAEWKRCNTVESCADPKPNEWPKDNVETLVTKPFADRAGPALDYLKARSWTNETVNKLLAWMTDNQATGEAGAKYFLKNNEDVWTKWVSPEAAEKIKAAVK</sequence>
<dbReference type="Gene3D" id="3.40.190.100">
    <property type="entry name" value="Glycine betaine-binding periplasmic protein, domain 2"/>
    <property type="match status" value="1"/>
</dbReference>
<dbReference type="InterPro" id="IPR007210">
    <property type="entry name" value="ABC_Gly_betaine_transp_sub-bd"/>
</dbReference>
<gene>
    <name evidence="2" type="ORF">C7477_102132</name>
</gene>
<reference evidence="2 3" key="1">
    <citation type="submission" date="2018-06" db="EMBL/GenBank/DDBJ databases">
        <title>Genomic Encyclopedia of Type Strains, Phase III (KMG-III): the genomes of soil and plant-associated and newly described type strains.</title>
        <authorList>
            <person name="Whitman W."/>
        </authorList>
    </citation>
    <scope>NUCLEOTIDE SEQUENCE [LARGE SCALE GENOMIC DNA]</scope>
    <source>
        <strain evidence="2 3">ORS 1419</strain>
    </source>
</reference>
<proteinExistence type="predicted"/>
<accession>A0A318T6K9</accession>
<dbReference type="Proteomes" id="UP000247454">
    <property type="component" value="Unassembled WGS sequence"/>
</dbReference>
<dbReference type="EMBL" id="QJTF01000002">
    <property type="protein sequence ID" value="PYE90044.1"/>
    <property type="molecule type" value="Genomic_DNA"/>
</dbReference>
<dbReference type="AlphaFoldDB" id="A0A318T6K9"/>
<dbReference type="SUPFAM" id="SSF53850">
    <property type="entry name" value="Periplasmic binding protein-like II"/>
    <property type="match status" value="1"/>
</dbReference>
<feature type="domain" description="ABC-type glycine betaine transport system substrate-binding" evidence="1">
    <location>
        <begin position="59"/>
        <end position="342"/>
    </location>
</feature>
<comment type="caution">
    <text evidence="2">The sequence shown here is derived from an EMBL/GenBank/DDBJ whole genome shotgun (WGS) entry which is preliminary data.</text>
</comment>
<organism evidence="2 3">
    <name type="scientific">Phyllobacterium leguminum</name>
    <dbReference type="NCBI Taxonomy" id="314237"/>
    <lineage>
        <taxon>Bacteria</taxon>
        <taxon>Pseudomonadati</taxon>
        <taxon>Pseudomonadota</taxon>
        <taxon>Alphaproteobacteria</taxon>
        <taxon>Hyphomicrobiales</taxon>
        <taxon>Phyllobacteriaceae</taxon>
        <taxon>Phyllobacterium</taxon>
    </lineage>
</organism>
<keyword evidence="3" id="KW-1185">Reference proteome</keyword>
<dbReference type="Pfam" id="PF04069">
    <property type="entry name" value="OpuAC"/>
    <property type="match status" value="1"/>
</dbReference>
<evidence type="ECO:0000259" key="1">
    <source>
        <dbReference type="Pfam" id="PF04069"/>
    </source>
</evidence>
<evidence type="ECO:0000313" key="2">
    <source>
        <dbReference type="EMBL" id="PYE90044.1"/>
    </source>
</evidence>
<name>A0A318T6K9_9HYPH</name>
<protein>
    <submittedName>
        <fullName evidence="2">Glycine betaine/proline transport system substrate-binding protein</fullName>
    </submittedName>
</protein>
<dbReference type="CDD" id="cd13641">
    <property type="entry name" value="PBP2_HisX_like"/>
    <property type="match status" value="1"/>
</dbReference>
<dbReference type="GO" id="GO:0043190">
    <property type="term" value="C:ATP-binding cassette (ABC) transporter complex"/>
    <property type="evidence" value="ECO:0007669"/>
    <property type="project" value="InterPro"/>
</dbReference>
<dbReference type="GO" id="GO:0022857">
    <property type="term" value="F:transmembrane transporter activity"/>
    <property type="evidence" value="ECO:0007669"/>
    <property type="project" value="InterPro"/>
</dbReference>
<evidence type="ECO:0000313" key="3">
    <source>
        <dbReference type="Proteomes" id="UP000247454"/>
    </source>
</evidence>